<dbReference type="Gene3D" id="3.40.50.11860">
    <property type="entry name" value="Diphthamide synthesis DPH1/DPH2 domain 3"/>
    <property type="match status" value="1"/>
</dbReference>
<dbReference type="NCBIfam" id="TIGR00322">
    <property type="entry name" value="diphth2_R"/>
    <property type="match status" value="1"/>
</dbReference>
<keyword evidence="9" id="KW-1185">Reference proteome</keyword>
<gene>
    <name evidence="7" type="ORF">PBRA_005762</name>
    <name evidence="8" type="ORF">PLBR_LOCUS8348</name>
</gene>
<dbReference type="AlphaFoldDB" id="A0A0G4IPF2"/>
<dbReference type="Proteomes" id="UP000039324">
    <property type="component" value="Unassembled WGS sequence"/>
</dbReference>
<dbReference type="PANTHER" id="PTHR10762">
    <property type="entry name" value="DIPHTHAMIDE BIOSYNTHESIS PROTEIN"/>
    <property type="match status" value="1"/>
</dbReference>
<geneLocation type="mitochondrion" evidence="8"/>
<keyword evidence="5" id="KW-0408">Iron</keyword>
<dbReference type="Gene3D" id="3.40.50.11840">
    <property type="entry name" value="Diphthamide synthesis DPH1/DPH2 domain 1"/>
    <property type="match status" value="1"/>
</dbReference>
<dbReference type="EMBL" id="OVEO01000016">
    <property type="protein sequence ID" value="SPR01133.1"/>
    <property type="molecule type" value="Genomic_DNA"/>
</dbReference>
<keyword evidence="8" id="KW-0496">Mitochondrion</keyword>
<evidence type="ECO:0000256" key="1">
    <source>
        <dbReference type="ARBA" id="ARBA00001966"/>
    </source>
</evidence>
<evidence type="ECO:0000313" key="7">
    <source>
        <dbReference type="EMBL" id="CEO97158.1"/>
    </source>
</evidence>
<sequence length="470" mass="51107">MFTGAVRSGKLRGRCAVMTGAAPVQGPVPLSRDGCDVIEQRIGVSRAGPSDPNEFRAFFELDAVSQFIRDNGCRRVALQFPDSLLWAASRVSSVLSSIPDHECQVFTLADSSFAPCCVDEIAAAHASADGVVHFGAHACLSRLQNAALPVLHVFGKRCLDVEAFVRCIETCSTTRAYKNVLIIADMDYMANLSSSELPYPVARVASGRRRCAGFDFVGDPDAFIHVGKDDAIRSCFALQFNDAAMLSYDPETVTLSEMSPTRRKALLRRRRYLIDKTKDARTIGIVVGTLSVGGYLDVLRHLKCIIKDSGRRSYTFAVGKPNVPKLANFPDIDIFVHVACPLSSIIDSTDYYRDVVTAVEADIALNPKRPLDVPYTTDFSSIFQYETVDNVASGDQGPRFSLITGKLISDESCCNGNTCQDLSVPQGSRPITLPAQRTFRGLDPRIGQTPVTGIEPGLSGLASEYDRLSV</sequence>
<evidence type="ECO:0000256" key="6">
    <source>
        <dbReference type="ARBA" id="ARBA00023014"/>
    </source>
</evidence>
<keyword evidence="4" id="KW-0479">Metal-binding</keyword>
<reference evidence="7 9" key="1">
    <citation type="submission" date="2015-02" db="EMBL/GenBank/DDBJ databases">
        <authorList>
            <person name="Chooi Y.-H."/>
        </authorList>
    </citation>
    <scope>NUCLEOTIDE SEQUENCE [LARGE SCALE GENOMIC DNA]</scope>
    <source>
        <strain evidence="7">E3</strain>
    </source>
</reference>
<comment type="similarity">
    <text evidence="3">Belongs to the DPH1/DPH2 family. DPH2 subfamily.</text>
</comment>
<evidence type="ECO:0000256" key="5">
    <source>
        <dbReference type="ARBA" id="ARBA00023004"/>
    </source>
</evidence>
<protein>
    <recommendedName>
        <fullName evidence="11">2-(3-amino-3-carboxypropyl)histidine synthase</fullName>
    </recommendedName>
</protein>
<dbReference type="GO" id="GO:0046872">
    <property type="term" value="F:metal ion binding"/>
    <property type="evidence" value="ECO:0007669"/>
    <property type="project" value="UniProtKB-KW"/>
</dbReference>
<dbReference type="InterPro" id="IPR042263">
    <property type="entry name" value="DPH1/DPH2_1"/>
</dbReference>
<comment type="pathway">
    <text evidence="2">Protein modification; peptidyl-diphthamide biosynthesis.</text>
</comment>
<reference evidence="8 10" key="2">
    <citation type="submission" date="2018-03" db="EMBL/GenBank/DDBJ databases">
        <authorList>
            <person name="Fogelqvist J."/>
        </authorList>
    </citation>
    <scope>NUCLEOTIDE SEQUENCE [LARGE SCALE GENOMIC DNA]</scope>
</reference>
<dbReference type="GO" id="GO:0017183">
    <property type="term" value="P:protein histidyl modification to diphthamide"/>
    <property type="evidence" value="ECO:0007669"/>
    <property type="project" value="UniProtKB-UniPathway"/>
</dbReference>
<name>A0A0G4IPF2_PLABS</name>
<dbReference type="SFLD" id="SFLDS00032">
    <property type="entry name" value="Radical_SAM_3-amino-3-carboxyp"/>
    <property type="match status" value="1"/>
</dbReference>
<dbReference type="UniPathway" id="UPA00559"/>
<dbReference type="GO" id="GO:0090560">
    <property type="term" value="F:2-(3-amino-3-carboxypropyl)histidine synthase activity"/>
    <property type="evidence" value="ECO:0007669"/>
    <property type="project" value="InterPro"/>
</dbReference>
<organism evidence="7 9">
    <name type="scientific">Plasmodiophora brassicae</name>
    <name type="common">Clubroot disease agent</name>
    <dbReference type="NCBI Taxonomy" id="37360"/>
    <lineage>
        <taxon>Eukaryota</taxon>
        <taxon>Sar</taxon>
        <taxon>Rhizaria</taxon>
        <taxon>Endomyxa</taxon>
        <taxon>Phytomyxea</taxon>
        <taxon>Plasmodiophorida</taxon>
        <taxon>Plasmodiophoridae</taxon>
        <taxon>Plasmodiophora</taxon>
    </lineage>
</organism>
<evidence type="ECO:0000256" key="4">
    <source>
        <dbReference type="ARBA" id="ARBA00022723"/>
    </source>
</evidence>
<dbReference type="InterPro" id="IPR042265">
    <property type="entry name" value="DPH1/DPH2_3"/>
</dbReference>
<accession>A0A0G4IPF2</accession>
<dbReference type="Pfam" id="PF01866">
    <property type="entry name" value="Diphthamide_syn"/>
    <property type="match status" value="1"/>
</dbReference>
<evidence type="ECO:0000256" key="3">
    <source>
        <dbReference type="ARBA" id="ARBA00006179"/>
    </source>
</evidence>
<keyword evidence="6" id="KW-0411">Iron-sulfur</keyword>
<dbReference type="InterPro" id="IPR016435">
    <property type="entry name" value="DPH1/DPH2"/>
</dbReference>
<evidence type="ECO:0008006" key="11">
    <source>
        <dbReference type="Google" id="ProtNLM"/>
    </source>
</evidence>
<dbReference type="GO" id="GO:0051536">
    <property type="term" value="F:iron-sulfur cluster binding"/>
    <property type="evidence" value="ECO:0007669"/>
    <property type="project" value="UniProtKB-KW"/>
</dbReference>
<dbReference type="STRING" id="37360.A0A0G4IPF2"/>
<comment type="cofactor">
    <cofactor evidence="1">
        <name>[4Fe-4S] cluster</name>
        <dbReference type="ChEBI" id="CHEBI:49883"/>
    </cofactor>
</comment>
<dbReference type="OrthoDB" id="449241at2759"/>
<dbReference type="Proteomes" id="UP000290189">
    <property type="component" value="Unassembled WGS sequence"/>
</dbReference>
<dbReference type="OMA" id="QIWNENH"/>
<dbReference type="PANTHER" id="PTHR10762:SF2">
    <property type="entry name" value="2-(3-AMINO-3-CARBOXYPROPYL)HISTIDINE SYNTHASE SUBUNIT 2"/>
    <property type="match status" value="1"/>
</dbReference>
<dbReference type="FunFam" id="3.40.50.11860:FF:000001">
    <property type="entry name" value="2-(3-amino-3-carboxypropyl)histidine synthase subunit 2"/>
    <property type="match status" value="1"/>
</dbReference>
<evidence type="ECO:0000313" key="8">
    <source>
        <dbReference type="EMBL" id="SPR01133.1"/>
    </source>
</evidence>
<proteinExistence type="inferred from homology"/>
<evidence type="ECO:0000256" key="2">
    <source>
        <dbReference type="ARBA" id="ARBA00005156"/>
    </source>
</evidence>
<dbReference type="EMBL" id="CDSF01000078">
    <property type="protein sequence ID" value="CEO97158.1"/>
    <property type="molecule type" value="Genomic_DNA"/>
</dbReference>
<evidence type="ECO:0000313" key="10">
    <source>
        <dbReference type="Proteomes" id="UP000290189"/>
    </source>
</evidence>
<evidence type="ECO:0000313" key="9">
    <source>
        <dbReference type="Proteomes" id="UP000039324"/>
    </source>
</evidence>